<organism evidence="1 2">
    <name type="scientific">Melastoma candidum</name>
    <dbReference type="NCBI Taxonomy" id="119954"/>
    <lineage>
        <taxon>Eukaryota</taxon>
        <taxon>Viridiplantae</taxon>
        <taxon>Streptophyta</taxon>
        <taxon>Embryophyta</taxon>
        <taxon>Tracheophyta</taxon>
        <taxon>Spermatophyta</taxon>
        <taxon>Magnoliopsida</taxon>
        <taxon>eudicotyledons</taxon>
        <taxon>Gunneridae</taxon>
        <taxon>Pentapetalae</taxon>
        <taxon>rosids</taxon>
        <taxon>malvids</taxon>
        <taxon>Myrtales</taxon>
        <taxon>Melastomataceae</taxon>
        <taxon>Melastomatoideae</taxon>
        <taxon>Melastomateae</taxon>
        <taxon>Melastoma</taxon>
    </lineage>
</organism>
<dbReference type="EMBL" id="CM042880">
    <property type="protein sequence ID" value="KAI4389928.1"/>
    <property type="molecule type" value="Genomic_DNA"/>
</dbReference>
<name>A0ACB9SKA1_9MYRT</name>
<protein>
    <submittedName>
        <fullName evidence="1">Uncharacterized protein</fullName>
    </submittedName>
</protein>
<dbReference type="Proteomes" id="UP001057402">
    <property type="component" value="Chromosome 1"/>
</dbReference>
<evidence type="ECO:0000313" key="2">
    <source>
        <dbReference type="Proteomes" id="UP001057402"/>
    </source>
</evidence>
<evidence type="ECO:0000313" key="1">
    <source>
        <dbReference type="EMBL" id="KAI4389928.1"/>
    </source>
</evidence>
<proteinExistence type="predicted"/>
<sequence length="346" mass="39261">MSGFTGFGGIGLIARGFCQRGTEAGDDLDLIRIQPLERWRKIREFLKTYALARGESGSLIRTRSRTRAHHFSRLLVKAIHSESEDSISLPGVKRRRQLTFWSGINFDTGVAITIIRSSGVLRLCSWEFLVRVGCLICVYKIPHLVSLLSQIAFSALPRGLVLSWCEGFDRWRDRRFMMLSTLFNREALEGGTRSRKTEDIKPSDADVDGESIFGALVLVLRRRCEQRSLLKVTGWKHEAYARECPLILKELHQQAWGLALSLGPMLGTRFCCEDDGFVMDEDMCTVWEIVDCICEYKGSSHLIKAGGILIRGSRKPWSWGMIESVEGKETRGGKRWDQSYHLLEGI</sequence>
<accession>A0ACB9SKA1</accession>
<reference evidence="2" key="1">
    <citation type="journal article" date="2023" name="Front. Plant Sci.">
        <title>Chromosomal-level genome assembly of Melastoma candidum provides insights into trichome evolution.</title>
        <authorList>
            <person name="Zhong Y."/>
            <person name="Wu W."/>
            <person name="Sun C."/>
            <person name="Zou P."/>
            <person name="Liu Y."/>
            <person name="Dai S."/>
            <person name="Zhou R."/>
        </authorList>
    </citation>
    <scope>NUCLEOTIDE SEQUENCE [LARGE SCALE GENOMIC DNA]</scope>
</reference>
<comment type="caution">
    <text evidence="1">The sequence shown here is derived from an EMBL/GenBank/DDBJ whole genome shotgun (WGS) entry which is preliminary data.</text>
</comment>
<gene>
    <name evidence="1" type="ORF">MLD38_002095</name>
</gene>
<keyword evidence="2" id="KW-1185">Reference proteome</keyword>